<sequence length="189" mass="20498">MSGSSSQPWAISAGADQGPDDDLMHTSHTHACSAVTAQPSVGRLDSRTQLLSPCTAEAKDTQYVLGSMPRYSLPPGVPSLQVRLQRDILSGVRVPKWARRSKVILALAFRGSPGVVCDVRVPELESSSWPLPLSFTFLLWPSHGTLGESSALPKIVLYCTVRPSEIRHLCGDVRYLAWQCGADSETKVQ</sequence>
<comment type="caution">
    <text evidence="2">The sequence shown here is derived from an EMBL/GenBank/DDBJ whole genome shotgun (WGS) entry which is preliminary data.</text>
</comment>
<name>A0A428SW80_9HYPO</name>
<evidence type="ECO:0000313" key="3">
    <source>
        <dbReference type="Proteomes" id="UP000288429"/>
    </source>
</evidence>
<dbReference type="EMBL" id="NIZV01000329">
    <property type="protein sequence ID" value="RSL94044.1"/>
    <property type="molecule type" value="Genomic_DNA"/>
</dbReference>
<evidence type="ECO:0000256" key="1">
    <source>
        <dbReference type="SAM" id="MobiDB-lite"/>
    </source>
</evidence>
<feature type="region of interest" description="Disordered" evidence="1">
    <location>
        <begin position="1"/>
        <end position="26"/>
    </location>
</feature>
<dbReference type="Proteomes" id="UP000288429">
    <property type="component" value="Unassembled WGS sequence"/>
</dbReference>
<gene>
    <name evidence="2" type="ORF">CDV31_014458</name>
</gene>
<dbReference type="AlphaFoldDB" id="A0A428SW80"/>
<reference evidence="2 3" key="1">
    <citation type="submission" date="2017-06" db="EMBL/GenBank/DDBJ databases">
        <title>Cmopartive genomic analysis of Ambrosia Fusariam Clade fungi.</title>
        <authorList>
            <person name="Stajich J.E."/>
            <person name="Carrillo J."/>
            <person name="Kijimoto T."/>
            <person name="Eskalen A."/>
            <person name="O'Donnell K."/>
            <person name="Kasson M."/>
        </authorList>
    </citation>
    <scope>NUCLEOTIDE SEQUENCE [LARGE SCALE GENOMIC DNA]</scope>
    <source>
        <strain evidence="2 3">NRRL 20438</strain>
    </source>
</reference>
<protein>
    <submittedName>
        <fullName evidence="2">Uncharacterized protein</fullName>
    </submittedName>
</protein>
<proteinExistence type="predicted"/>
<evidence type="ECO:0000313" key="2">
    <source>
        <dbReference type="EMBL" id="RSL94044.1"/>
    </source>
</evidence>
<keyword evidence="3" id="KW-1185">Reference proteome</keyword>
<organism evidence="2 3">
    <name type="scientific">Fusarium ambrosium</name>
    <dbReference type="NCBI Taxonomy" id="131363"/>
    <lineage>
        <taxon>Eukaryota</taxon>
        <taxon>Fungi</taxon>
        <taxon>Dikarya</taxon>
        <taxon>Ascomycota</taxon>
        <taxon>Pezizomycotina</taxon>
        <taxon>Sordariomycetes</taxon>
        <taxon>Hypocreomycetidae</taxon>
        <taxon>Hypocreales</taxon>
        <taxon>Nectriaceae</taxon>
        <taxon>Fusarium</taxon>
        <taxon>Fusarium solani species complex</taxon>
    </lineage>
</organism>
<accession>A0A428SW80</accession>